<dbReference type="EMBL" id="JFHC01000027">
    <property type="protein sequence ID" value="KDR41443.1"/>
    <property type="molecule type" value="Genomic_DNA"/>
</dbReference>
<evidence type="ECO:0000259" key="1">
    <source>
        <dbReference type="Pfam" id="PF07746"/>
    </source>
</evidence>
<dbReference type="Pfam" id="PF07746">
    <property type="entry name" value="LigA"/>
    <property type="match status" value="1"/>
</dbReference>
<dbReference type="AlphaFoldDB" id="A0A069PL60"/>
<protein>
    <submittedName>
        <fullName evidence="2">Protocatechuate 3,4-dioxygenase</fullName>
    </submittedName>
</protein>
<evidence type="ECO:0000313" key="3">
    <source>
        <dbReference type="Proteomes" id="UP000027466"/>
    </source>
</evidence>
<dbReference type="NCBIfam" id="NF009919">
    <property type="entry name" value="PRK13379.1"/>
    <property type="match status" value="1"/>
</dbReference>
<keyword evidence="2" id="KW-0223">Dioxygenase</keyword>
<dbReference type="Proteomes" id="UP000027466">
    <property type="component" value="Unassembled WGS sequence"/>
</dbReference>
<comment type="caution">
    <text evidence="2">The sequence shown here is derived from an EMBL/GenBank/DDBJ whole genome shotgun (WGS) entry which is preliminary data.</text>
</comment>
<organism evidence="2 3">
    <name type="scientific">Caballeronia glathei</name>
    <dbReference type="NCBI Taxonomy" id="60547"/>
    <lineage>
        <taxon>Bacteria</taxon>
        <taxon>Pseudomonadati</taxon>
        <taxon>Pseudomonadota</taxon>
        <taxon>Betaproteobacteria</taxon>
        <taxon>Burkholderiales</taxon>
        <taxon>Burkholderiaceae</taxon>
        <taxon>Caballeronia</taxon>
    </lineage>
</organism>
<dbReference type="InterPro" id="IPR011986">
    <property type="entry name" value="Xdiol_dOase_LigA"/>
</dbReference>
<sequence length="119" mass="13721">MNPQLTGIEELTGTYPFDIRQSIKALRLNRFFWQMREHEARERWLNERSSAYDAAGLTGEERALVDNTDWLGLVRYGVSFFVLEKFARVVKISNLGMYASMRGETLEAFLRTRNVPGAA</sequence>
<keyword evidence="2" id="KW-0560">Oxidoreductase</keyword>
<evidence type="ECO:0000313" key="2">
    <source>
        <dbReference type="EMBL" id="KDR41443.1"/>
    </source>
</evidence>
<reference evidence="2 3" key="1">
    <citation type="submission" date="2014-03" db="EMBL/GenBank/DDBJ databases">
        <title>Draft Genome Sequences of Four Burkholderia Strains.</title>
        <authorList>
            <person name="Liu X.Y."/>
            <person name="Li C.X."/>
            <person name="Xu J.H."/>
        </authorList>
    </citation>
    <scope>NUCLEOTIDE SEQUENCE [LARGE SCALE GENOMIC DNA]</scope>
    <source>
        <strain evidence="2 3">DSM 50014</strain>
    </source>
</reference>
<feature type="domain" description="Extradiol ring-cleavage dioxygenase LigAB LigA subunit" evidence="1">
    <location>
        <begin position="28"/>
        <end position="114"/>
    </location>
</feature>
<dbReference type="InterPro" id="IPR036622">
    <property type="entry name" value="LigA_sf"/>
</dbReference>
<dbReference type="GO" id="GO:0051213">
    <property type="term" value="F:dioxygenase activity"/>
    <property type="evidence" value="ECO:0007669"/>
    <property type="project" value="UniProtKB-KW"/>
</dbReference>
<gene>
    <name evidence="2" type="ORF">BG61_17310</name>
</gene>
<name>A0A069PL60_9BURK</name>
<dbReference type="STRING" id="60547.GCA_000751215_04168"/>
<dbReference type="SUPFAM" id="SSF48076">
    <property type="entry name" value="LigA subunit of an aromatic-ring-opening dioxygenase LigAB"/>
    <property type="match status" value="1"/>
</dbReference>
<proteinExistence type="predicted"/>
<dbReference type="Gene3D" id="1.10.700.10">
    <property type="entry name" value="Dioxygenase LigAB, LigA subunit"/>
    <property type="match status" value="1"/>
</dbReference>
<accession>A0A069PL60</accession>
<keyword evidence="3" id="KW-1185">Reference proteome</keyword>
<dbReference type="RefSeq" id="WP_035934757.1">
    <property type="nucleotide sequence ID" value="NZ_CADFFX010000005.1"/>
</dbReference>